<proteinExistence type="predicted"/>
<keyword evidence="2" id="KW-1185">Reference proteome</keyword>
<organism evidence="1 2">
    <name type="scientific">Dissostichus eleginoides</name>
    <name type="common">Patagonian toothfish</name>
    <name type="synonym">Dissostichus amissus</name>
    <dbReference type="NCBI Taxonomy" id="100907"/>
    <lineage>
        <taxon>Eukaryota</taxon>
        <taxon>Metazoa</taxon>
        <taxon>Chordata</taxon>
        <taxon>Craniata</taxon>
        <taxon>Vertebrata</taxon>
        <taxon>Euteleostomi</taxon>
        <taxon>Actinopterygii</taxon>
        <taxon>Neopterygii</taxon>
        <taxon>Teleostei</taxon>
        <taxon>Neoteleostei</taxon>
        <taxon>Acanthomorphata</taxon>
        <taxon>Eupercaria</taxon>
        <taxon>Perciformes</taxon>
        <taxon>Notothenioidei</taxon>
        <taxon>Nototheniidae</taxon>
        <taxon>Dissostichus</taxon>
    </lineage>
</organism>
<accession>A0AAD9B9B2</accession>
<reference evidence="1" key="1">
    <citation type="submission" date="2023-04" db="EMBL/GenBank/DDBJ databases">
        <title>Chromosome-level genome of Chaenocephalus aceratus.</title>
        <authorList>
            <person name="Park H."/>
        </authorList>
    </citation>
    <scope>NUCLEOTIDE SEQUENCE</scope>
    <source>
        <strain evidence="1">DE</strain>
        <tissue evidence="1">Muscle</tissue>
    </source>
</reference>
<dbReference type="AlphaFoldDB" id="A0AAD9B9B2"/>
<name>A0AAD9B9B2_DISEL</name>
<dbReference type="Proteomes" id="UP001228049">
    <property type="component" value="Unassembled WGS sequence"/>
</dbReference>
<evidence type="ECO:0000313" key="1">
    <source>
        <dbReference type="EMBL" id="KAK1879446.1"/>
    </source>
</evidence>
<evidence type="ECO:0000313" key="2">
    <source>
        <dbReference type="Proteomes" id="UP001228049"/>
    </source>
</evidence>
<protein>
    <submittedName>
        <fullName evidence="1">Extracellular phospholipase C</fullName>
    </submittedName>
</protein>
<gene>
    <name evidence="1" type="ORF">KUDE01_027568</name>
</gene>
<comment type="caution">
    <text evidence="1">The sequence shown here is derived from an EMBL/GenBank/DDBJ whole genome shotgun (WGS) entry which is preliminary data.</text>
</comment>
<dbReference type="EMBL" id="JASDAP010000026">
    <property type="protein sequence ID" value="KAK1879446.1"/>
    <property type="molecule type" value="Genomic_DNA"/>
</dbReference>
<sequence length="96" mass="10517">MITFAGETCFRELSENKQHEKAAVFSVTSKGQRFNSEEMSGGEKKDVGPTAGPAARAQCIVVYVLKEAAAPESEEFEVSAKSAVHRRLASLFPYLY</sequence>